<keyword evidence="3" id="KW-0808">Transferase</keyword>
<protein>
    <recommendedName>
        <fullName evidence="7">Protein kinase domain-containing protein</fullName>
    </recommendedName>
</protein>
<dbReference type="EMBL" id="OC921728">
    <property type="protein sequence ID" value="CAD7653644.1"/>
    <property type="molecule type" value="Genomic_DNA"/>
</dbReference>
<feature type="non-terminal residue" evidence="8">
    <location>
        <position position="219"/>
    </location>
</feature>
<proteinExistence type="inferred from homology"/>
<dbReference type="Proteomes" id="UP000728032">
    <property type="component" value="Unassembled WGS sequence"/>
</dbReference>
<evidence type="ECO:0000256" key="3">
    <source>
        <dbReference type="ARBA" id="ARBA00022679"/>
    </source>
</evidence>
<dbReference type="GO" id="GO:0004674">
    <property type="term" value="F:protein serine/threonine kinase activity"/>
    <property type="evidence" value="ECO:0007669"/>
    <property type="project" value="UniProtKB-KW"/>
</dbReference>
<gene>
    <name evidence="8" type="ORF">ONB1V03_LOCUS10297</name>
</gene>
<evidence type="ECO:0000313" key="9">
    <source>
        <dbReference type="Proteomes" id="UP000728032"/>
    </source>
</evidence>
<dbReference type="SUPFAM" id="SSF56112">
    <property type="entry name" value="Protein kinase-like (PK-like)"/>
    <property type="match status" value="1"/>
</dbReference>
<dbReference type="InterPro" id="IPR000719">
    <property type="entry name" value="Prot_kinase_dom"/>
</dbReference>
<dbReference type="Gene3D" id="1.10.510.10">
    <property type="entry name" value="Transferase(Phosphotransferase) domain 1"/>
    <property type="match status" value="1"/>
</dbReference>
<dbReference type="AlphaFoldDB" id="A0A7R9QPN6"/>
<accession>A0A7R9QPN6</accession>
<keyword evidence="6" id="KW-0067">ATP-binding</keyword>
<dbReference type="EMBL" id="CAJPVJ010006903">
    <property type="protein sequence ID" value="CAG2170831.1"/>
    <property type="molecule type" value="Genomic_DNA"/>
</dbReference>
<dbReference type="PANTHER" id="PTHR24349">
    <property type="entry name" value="SERINE/THREONINE-PROTEIN KINASE"/>
    <property type="match status" value="1"/>
</dbReference>
<feature type="domain" description="Protein kinase" evidence="7">
    <location>
        <begin position="1"/>
        <end position="150"/>
    </location>
</feature>
<dbReference type="GO" id="GO:0005524">
    <property type="term" value="F:ATP binding"/>
    <property type="evidence" value="ECO:0007669"/>
    <property type="project" value="UniProtKB-KW"/>
</dbReference>
<evidence type="ECO:0000256" key="4">
    <source>
        <dbReference type="ARBA" id="ARBA00022741"/>
    </source>
</evidence>
<evidence type="ECO:0000256" key="2">
    <source>
        <dbReference type="ARBA" id="ARBA00022527"/>
    </source>
</evidence>
<evidence type="ECO:0000313" key="8">
    <source>
        <dbReference type="EMBL" id="CAD7653644.1"/>
    </source>
</evidence>
<dbReference type="InterPro" id="IPR011009">
    <property type="entry name" value="Kinase-like_dom_sf"/>
</dbReference>
<dbReference type="InterPro" id="IPR050205">
    <property type="entry name" value="CDPK_Ser/Thr_kinases"/>
</dbReference>
<keyword evidence="5" id="KW-0418">Kinase</keyword>
<sequence>IASELFTDILQVIDRLHTRAPPIVHRNINPQNILVKYDESTGSFVKLGGFGLAVEHRDVDDTHTQCAGVDAYMAPEVKRGRRYNQKCDMYSLGVLAQDLFNVDVNQVYETDDKLNANYEKIRKLVLRLLNNVSFGRPSAHDLLVRRQEWALPYDQSEVNQQIQAFNVLTQLDPQFTRQLLSNWLEYSSIGDDIPAYHRSATGNLMGIGLTLRCKTGRDL</sequence>
<keyword evidence="2" id="KW-0723">Serine/threonine-protein kinase</keyword>
<organism evidence="8">
    <name type="scientific">Oppiella nova</name>
    <dbReference type="NCBI Taxonomy" id="334625"/>
    <lineage>
        <taxon>Eukaryota</taxon>
        <taxon>Metazoa</taxon>
        <taxon>Ecdysozoa</taxon>
        <taxon>Arthropoda</taxon>
        <taxon>Chelicerata</taxon>
        <taxon>Arachnida</taxon>
        <taxon>Acari</taxon>
        <taxon>Acariformes</taxon>
        <taxon>Sarcoptiformes</taxon>
        <taxon>Oribatida</taxon>
        <taxon>Brachypylina</taxon>
        <taxon>Oppioidea</taxon>
        <taxon>Oppiidae</taxon>
        <taxon>Oppiella</taxon>
    </lineage>
</organism>
<evidence type="ECO:0000256" key="1">
    <source>
        <dbReference type="ARBA" id="ARBA00006692"/>
    </source>
</evidence>
<name>A0A7R9QPN6_9ACAR</name>
<keyword evidence="4" id="KW-0547">Nucleotide-binding</keyword>
<comment type="similarity">
    <text evidence="1">Belongs to the protein kinase superfamily. CAMK Ser/Thr protein kinase family.</text>
</comment>
<evidence type="ECO:0000256" key="5">
    <source>
        <dbReference type="ARBA" id="ARBA00022777"/>
    </source>
</evidence>
<reference evidence="8" key="1">
    <citation type="submission" date="2020-11" db="EMBL/GenBank/DDBJ databases">
        <authorList>
            <person name="Tran Van P."/>
        </authorList>
    </citation>
    <scope>NUCLEOTIDE SEQUENCE</scope>
</reference>
<evidence type="ECO:0000256" key="6">
    <source>
        <dbReference type="ARBA" id="ARBA00022840"/>
    </source>
</evidence>
<dbReference type="PROSITE" id="PS50011">
    <property type="entry name" value="PROTEIN_KINASE_DOM"/>
    <property type="match status" value="1"/>
</dbReference>
<evidence type="ECO:0000259" key="7">
    <source>
        <dbReference type="PROSITE" id="PS50011"/>
    </source>
</evidence>
<dbReference type="OrthoDB" id="248923at2759"/>
<keyword evidence="9" id="KW-1185">Reference proteome</keyword>
<dbReference type="Pfam" id="PF00069">
    <property type="entry name" value="Pkinase"/>
    <property type="match status" value="1"/>
</dbReference>